<feature type="region of interest" description="Disordered" evidence="6">
    <location>
        <begin position="187"/>
        <end position="274"/>
    </location>
</feature>
<evidence type="ECO:0000313" key="7">
    <source>
        <dbReference type="EMBL" id="PWN95182.1"/>
    </source>
</evidence>
<dbReference type="RefSeq" id="XP_025595461.1">
    <property type="nucleotide sequence ID" value="XM_025740697.1"/>
</dbReference>
<evidence type="ECO:0000256" key="3">
    <source>
        <dbReference type="ARBA" id="ARBA00022705"/>
    </source>
</evidence>
<proteinExistence type="inferred from homology"/>
<evidence type="ECO:0000256" key="6">
    <source>
        <dbReference type="SAM" id="MobiDB-lite"/>
    </source>
</evidence>
<comment type="similarity">
    <text evidence="2">Belongs to the CDC45 family.</text>
</comment>
<evidence type="ECO:0000313" key="8">
    <source>
        <dbReference type="Proteomes" id="UP000245946"/>
    </source>
</evidence>
<accession>A0A316Z2P5</accession>
<dbReference type="GO" id="GO:0031261">
    <property type="term" value="C:DNA replication preinitiation complex"/>
    <property type="evidence" value="ECO:0007669"/>
    <property type="project" value="TreeGrafter"/>
</dbReference>
<keyword evidence="8" id="KW-1185">Reference proteome</keyword>
<dbReference type="GO" id="GO:0003688">
    <property type="term" value="F:DNA replication origin binding"/>
    <property type="evidence" value="ECO:0007669"/>
    <property type="project" value="TreeGrafter"/>
</dbReference>
<feature type="region of interest" description="Disordered" evidence="6">
    <location>
        <begin position="558"/>
        <end position="585"/>
    </location>
</feature>
<dbReference type="GO" id="GO:0006270">
    <property type="term" value="P:DNA replication initiation"/>
    <property type="evidence" value="ECO:0007669"/>
    <property type="project" value="InterPro"/>
</dbReference>
<keyword evidence="5" id="KW-0131">Cell cycle</keyword>
<feature type="compositionally biased region" description="Basic residues" evidence="6">
    <location>
        <begin position="265"/>
        <end position="274"/>
    </location>
</feature>
<evidence type="ECO:0000256" key="5">
    <source>
        <dbReference type="ARBA" id="ARBA00023306"/>
    </source>
</evidence>
<sequence>MVLISAPATQEAPGPLRSDRDVGHAYEGIVAAARRSAGITGAAAAAAAVMIVVAPDVDGVCAARALVALLREDEIAYRVVPCDGYATLTRILSDDVTGNEELHTLIFLNLGALLPLPSFLSAGQYSGGPEAGLSLPPQCTLHVIDSHRPWNLENLFATSELLSRICIWDDGAIEQHLSREHEAYSRLEFEVSDSESDSDRGSESEDEESDEGDDADDLLPSDDDEDGEQRPAQRKRRRLASGSSHTADEDEDEDAEASSSEAPPRGRRRRKVRKPARTSAAVLAQYRAVLARYHARGSGYGLPVSLVVWQLADRLGRASNETVWLGILGLTSLYLASRTSYDTYEEHAKLLAEIVRELNPVQEGGLHSRRDGGLPGKAADADDGRIRVIAQELRFTLYRHWSLENAMYHSAYVAGKISIWKEKGMGQLRGLMAKMGMSLTQCRQTFDHMDLDLRQKLVPRIQSIAPEYGLTECVYLSFLRSFGYQSSPLSAADTVEGLSALLTAAHGVRIKVDAPGMTFSGNGVGAGGQRGAYGAATGAGSTASDLFGGKKTWSLGAAMDTSKQRTAEDAEEGERENAESSGATNNETDWVRNFFAAYNALDARKPASVSLLRSSLSLSKALHRAIVSQGVALIEKSAVKTLRSFRVSSITEGPDLVLFTNPNTLTRLALWLVEALRDIVAGHARKALERKRERLRAKGQDPSVLEAIAPPPPLPFVLAALDESRDRFVVVGLVTEVLQRNRWGMAFQEAAAKCGARTKHDAFDSSVIEVKREDLSKFIEALHLRA</sequence>
<dbReference type="EMBL" id="KZ819306">
    <property type="protein sequence ID" value="PWN95182.1"/>
    <property type="molecule type" value="Genomic_DNA"/>
</dbReference>
<dbReference type="Pfam" id="PF02724">
    <property type="entry name" value="CDC45"/>
    <property type="match status" value="1"/>
</dbReference>
<dbReference type="GO" id="GO:0003682">
    <property type="term" value="F:chromatin binding"/>
    <property type="evidence" value="ECO:0007669"/>
    <property type="project" value="TreeGrafter"/>
</dbReference>
<comment type="subcellular location">
    <subcellularLocation>
        <location evidence="1">Nucleus</location>
    </subcellularLocation>
</comment>
<dbReference type="GO" id="GO:1902977">
    <property type="term" value="P:mitotic DNA replication preinitiation complex assembly"/>
    <property type="evidence" value="ECO:0007669"/>
    <property type="project" value="TreeGrafter"/>
</dbReference>
<evidence type="ECO:0000256" key="1">
    <source>
        <dbReference type="ARBA" id="ARBA00004123"/>
    </source>
</evidence>
<evidence type="ECO:0000256" key="2">
    <source>
        <dbReference type="ARBA" id="ARBA00010727"/>
    </source>
</evidence>
<dbReference type="Proteomes" id="UP000245946">
    <property type="component" value="Unassembled WGS sequence"/>
</dbReference>
<gene>
    <name evidence="7" type="ORF">FA09DRAFT_312573</name>
</gene>
<protein>
    <submittedName>
        <fullName evidence="7">CDC45-like protein</fullName>
    </submittedName>
</protein>
<dbReference type="InterPro" id="IPR003874">
    <property type="entry name" value="CDC45"/>
</dbReference>
<dbReference type="GeneID" id="37268243"/>
<keyword evidence="4" id="KW-0539">Nucleus</keyword>
<dbReference type="PANTHER" id="PTHR10507:SF0">
    <property type="entry name" value="CELL DIVISION CONTROL PROTEIN 45 HOMOLOG"/>
    <property type="match status" value="1"/>
</dbReference>
<keyword evidence="3" id="KW-0235">DNA replication</keyword>
<dbReference type="PANTHER" id="PTHR10507">
    <property type="entry name" value="CDC45-RELATED PROTEIN"/>
    <property type="match status" value="1"/>
</dbReference>
<reference evidence="7 8" key="1">
    <citation type="journal article" date="2018" name="Mol. Biol. Evol.">
        <title>Broad Genomic Sampling Reveals a Smut Pathogenic Ancestry of the Fungal Clade Ustilaginomycotina.</title>
        <authorList>
            <person name="Kijpornyongpan T."/>
            <person name="Mondo S.J."/>
            <person name="Barry K."/>
            <person name="Sandor L."/>
            <person name="Lee J."/>
            <person name="Lipzen A."/>
            <person name="Pangilinan J."/>
            <person name="LaButti K."/>
            <person name="Hainaut M."/>
            <person name="Henrissat B."/>
            <person name="Grigoriev I.V."/>
            <person name="Spatafora J.W."/>
            <person name="Aime M.C."/>
        </authorList>
    </citation>
    <scope>NUCLEOTIDE SEQUENCE [LARGE SCALE GENOMIC DNA]</scope>
    <source>
        <strain evidence="7 8">MCA 4186</strain>
    </source>
</reference>
<feature type="compositionally biased region" description="Acidic residues" evidence="6">
    <location>
        <begin position="204"/>
        <end position="227"/>
    </location>
</feature>
<dbReference type="GO" id="GO:0000727">
    <property type="term" value="P:double-strand break repair via break-induced replication"/>
    <property type="evidence" value="ECO:0007669"/>
    <property type="project" value="TreeGrafter"/>
</dbReference>
<name>A0A316Z2P5_9BASI</name>
<evidence type="ECO:0000256" key="4">
    <source>
        <dbReference type="ARBA" id="ARBA00023242"/>
    </source>
</evidence>
<dbReference type="OrthoDB" id="10258882at2759"/>
<dbReference type="GO" id="GO:0003697">
    <property type="term" value="F:single-stranded DNA binding"/>
    <property type="evidence" value="ECO:0007669"/>
    <property type="project" value="TreeGrafter"/>
</dbReference>
<dbReference type="AlphaFoldDB" id="A0A316Z2P5"/>
<dbReference type="STRING" id="58919.A0A316Z2P5"/>
<organism evidence="7 8">
    <name type="scientific">Tilletiopsis washingtonensis</name>
    <dbReference type="NCBI Taxonomy" id="58919"/>
    <lineage>
        <taxon>Eukaryota</taxon>
        <taxon>Fungi</taxon>
        <taxon>Dikarya</taxon>
        <taxon>Basidiomycota</taxon>
        <taxon>Ustilaginomycotina</taxon>
        <taxon>Exobasidiomycetes</taxon>
        <taxon>Entylomatales</taxon>
        <taxon>Entylomatales incertae sedis</taxon>
        <taxon>Tilletiopsis</taxon>
    </lineage>
</organism>